<accession>A0A2N5J6X2</accession>
<feature type="non-terminal residue" evidence="2">
    <location>
        <position position="237"/>
    </location>
</feature>
<evidence type="ECO:0000313" key="3">
    <source>
        <dbReference type="Proteomes" id="UP000235050"/>
    </source>
</evidence>
<feature type="region of interest" description="Disordered" evidence="1">
    <location>
        <begin position="218"/>
        <end position="237"/>
    </location>
</feature>
<feature type="region of interest" description="Disordered" evidence="1">
    <location>
        <begin position="1"/>
        <end position="29"/>
    </location>
</feature>
<keyword evidence="2" id="KW-0167">Capsid protein</keyword>
<evidence type="ECO:0000256" key="1">
    <source>
        <dbReference type="SAM" id="MobiDB-lite"/>
    </source>
</evidence>
<keyword evidence="2" id="KW-0946">Virion</keyword>
<dbReference type="EMBL" id="NMWU01000055">
    <property type="protein sequence ID" value="PLS29962.1"/>
    <property type="molecule type" value="Genomic_DNA"/>
</dbReference>
<dbReference type="AlphaFoldDB" id="A0A2N5J6X2"/>
<organism evidence="2 3">
    <name type="scientific">Bifidobacterium margollesii</name>
    <dbReference type="NCBI Taxonomy" id="2020964"/>
    <lineage>
        <taxon>Bacteria</taxon>
        <taxon>Bacillati</taxon>
        <taxon>Actinomycetota</taxon>
        <taxon>Actinomycetes</taxon>
        <taxon>Bifidobacteriales</taxon>
        <taxon>Bifidobacteriaceae</taxon>
        <taxon>Bifidobacterium</taxon>
    </lineage>
</organism>
<reference evidence="2 3" key="1">
    <citation type="submission" date="2017-07" db="EMBL/GenBank/DDBJ databases">
        <title>Bifidobacterium novel species.</title>
        <authorList>
            <person name="Lugli G.A."/>
            <person name="Milani C."/>
            <person name="Duranti S."/>
            <person name="Mangifesta M."/>
        </authorList>
    </citation>
    <scope>NUCLEOTIDE SEQUENCE [LARGE SCALE GENOMIC DNA]</scope>
    <source>
        <strain evidence="3">Uis1B</strain>
    </source>
</reference>
<sequence>MNQPTKPDAPTADDGRGPARTRAERWPRVNLPNRLVRPYTHRDRTGREWQKAIVNIPSGTEIDGVRLDGYSLDTFLNPHAAAQKLNGNDVTISFKPGDGVRLFKGRGEAQTTLDVTDPWRLCTAIRRSRDQWKTRHAADDPNAGQDPWQSVHGHLAALLEPARDAPTTQATDLARLTARTDPQGLERVAGHAAEAYIDGRWAPAATLDELTDITRTTARTAGAPADEPTIRQAAEQL</sequence>
<comment type="caution">
    <text evidence="2">The sequence shown here is derived from an EMBL/GenBank/DDBJ whole genome shotgun (WGS) entry which is preliminary data.</text>
</comment>
<keyword evidence="3" id="KW-1185">Reference proteome</keyword>
<gene>
    <name evidence="2" type="ORF">Uis1B_2230</name>
</gene>
<evidence type="ECO:0000313" key="2">
    <source>
        <dbReference type="EMBL" id="PLS29962.1"/>
    </source>
</evidence>
<protein>
    <submittedName>
        <fullName evidence="2">Spore coat protein</fullName>
    </submittedName>
</protein>
<proteinExistence type="predicted"/>
<feature type="compositionally biased region" description="Basic and acidic residues" evidence="1">
    <location>
        <begin position="13"/>
        <end position="27"/>
    </location>
</feature>
<name>A0A2N5J6X2_9BIFI</name>
<dbReference type="Proteomes" id="UP000235050">
    <property type="component" value="Unassembled WGS sequence"/>
</dbReference>